<dbReference type="InterPro" id="IPR052913">
    <property type="entry name" value="Glycopeptide_resist_protein"/>
</dbReference>
<keyword evidence="3" id="KW-1185">Reference proteome</keyword>
<dbReference type="EMBL" id="QWLA01000031">
    <property type="protein sequence ID" value="RIH86294.1"/>
    <property type="molecule type" value="Genomic_DNA"/>
</dbReference>
<feature type="domain" description="YoaR-like putative peptidoglycan binding" evidence="1">
    <location>
        <begin position="67"/>
        <end position="170"/>
    </location>
</feature>
<dbReference type="InterPro" id="IPR022029">
    <property type="entry name" value="YoaR-like_PG-bd"/>
</dbReference>
<dbReference type="Proteomes" id="UP000265341">
    <property type="component" value="Unassembled WGS sequence"/>
</dbReference>
<name>A0A399ENK9_9DEIN</name>
<evidence type="ECO:0000313" key="3">
    <source>
        <dbReference type="Proteomes" id="UP000265341"/>
    </source>
</evidence>
<reference evidence="2 3" key="1">
    <citation type="submission" date="2018-08" db="EMBL/GenBank/DDBJ databases">
        <title>Meiothermus roseus NBRC 110900 genome sequencing project.</title>
        <authorList>
            <person name="Da Costa M.S."/>
            <person name="Albuquerque L."/>
            <person name="Raposo P."/>
            <person name="Froufe H.J.C."/>
            <person name="Barroso C.S."/>
            <person name="Egas C."/>
        </authorList>
    </citation>
    <scope>NUCLEOTIDE SEQUENCE [LARGE SCALE GENOMIC DNA]</scope>
    <source>
        <strain evidence="2 3">NBRC 110900</strain>
    </source>
</reference>
<accession>A0A399ENK9</accession>
<sequence length="572" mass="62167">MLSVLGLLLVGWSGLELRHAGRVYPGITAAGVPLGGLNVEQAIARVAEATRSLEPPVLSISARDRTIQIAASELGWQPDPEGTVEAALEVGRRGNLARRLSERFEALRHGVALPLKVKVDQGTLRSRLEALANSVKQPPLDARLVAEEGVWVVKPEQSGFEFDLSGAMAAFEQDPTRTRLELIPILLPARILKEDLQPLAEQANALLRPLVLVYNTGSQVYSRGISRKELTSWLGFAQGQIVANRSAIQSSVRRVARAFDRDPTDARYVLQGEQLVVRPEEAGWKLDQKAALNLLEAALFDPRRGGVNLPVIPAYPRVRAADLPPVEGLELLAEASTSFKGSTAERVANVVAAARNLDGYVVPAGEEFNFNQAVGDISPERGFKEALVISGGRTVKGVGGGVCQVSTTAFRALYQAGLPVVERNPHAYRVRWYDPIVGYDAAVYQPYLNLRMKNDTPGPLLVRASAQGGVVRVQLFGIPDGRKVVVSPPTILSRTPHPPPQYVVEPSLRPGQIKQVDWAVDGYRTRITRTVVSASNETKVDYLDSNFRPWRAVYQVGPGTEVGGGSRPWASR</sequence>
<proteinExistence type="predicted"/>
<dbReference type="Pfam" id="PF04294">
    <property type="entry name" value="VanW"/>
    <property type="match status" value="1"/>
</dbReference>
<comment type="caution">
    <text evidence="2">The sequence shown here is derived from an EMBL/GenBank/DDBJ whole genome shotgun (WGS) entry which is preliminary data.</text>
</comment>
<evidence type="ECO:0000313" key="2">
    <source>
        <dbReference type="EMBL" id="RIH86294.1"/>
    </source>
</evidence>
<dbReference type="PANTHER" id="PTHR35788">
    <property type="entry name" value="EXPORTED PROTEIN-RELATED"/>
    <property type="match status" value="1"/>
</dbReference>
<dbReference type="InterPro" id="IPR007391">
    <property type="entry name" value="Vancomycin_resist_VanW"/>
</dbReference>
<dbReference type="Pfam" id="PF12229">
    <property type="entry name" value="PG_binding_4"/>
    <property type="match status" value="2"/>
</dbReference>
<gene>
    <name evidence="2" type="primary">vanW</name>
    <name evidence="2" type="ORF">Mrose_01834</name>
</gene>
<dbReference type="InterPro" id="IPR038054">
    <property type="entry name" value="LD_TPept-like_central_sf"/>
</dbReference>
<protein>
    <submittedName>
        <fullName evidence="2">Vancomycin B-type resistance protein VanW</fullName>
    </submittedName>
</protein>
<dbReference type="PANTHER" id="PTHR35788:SF1">
    <property type="entry name" value="EXPORTED PROTEIN"/>
    <property type="match status" value="1"/>
</dbReference>
<evidence type="ECO:0000259" key="1">
    <source>
        <dbReference type="Pfam" id="PF12229"/>
    </source>
</evidence>
<dbReference type="AlphaFoldDB" id="A0A399ENK9"/>
<dbReference type="Gene3D" id="3.10.20.800">
    <property type="match status" value="1"/>
</dbReference>
<feature type="domain" description="YoaR-like putative peptidoglycan binding" evidence="1">
    <location>
        <begin position="241"/>
        <end position="301"/>
    </location>
</feature>
<organism evidence="2 3">
    <name type="scientific">Calidithermus roseus</name>
    <dbReference type="NCBI Taxonomy" id="1644118"/>
    <lineage>
        <taxon>Bacteria</taxon>
        <taxon>Thermotogati</taxon>
        <taxon>Deinococcota</taxon>
        <taxon>Deinococci</taxon>
        <taxon>Thermales</taxon>
        <taxon>Thermaceae</taxon>
        <taxon>Calidithermus</taxon>
    </lineage>
</organism>